<protein>
    <submittedName>
        <fullName evidence="1">Uncharacterized protein</fullName>
    </submittedName>
</protein>
<proteinExistence type="predicted"/>
<gene>
    <name evidence="1" type="ORF">BC793_104143</name>
</gene>
<dbReference type="EMBL" id="QGGR01000004">
    <property type="protein sequence ID" value="PWK49470.1"/>
    <property type="molecule type" value="Genomic_DNA"/>
</dbReference>
<evidence type="ECO:0000313" key="1">
    <source>
        <dbReference type="EMBL" id="PWK49470.1"/>
    </source>
</evidence>
<sequence length="123" mass="13333">MSRFRFRANGADLSADIRSTTLGRLLVPSAGLLTVDFKSTHGMDVDYDVIRELVRLAESGIGEVLAVGQRSSQDSEDVVKAWESGSAAERVVQEVPLDEKDSDSAAESRLLRVLSAVPTNPSW</sequence>
<organism evidence="1 2">
    <name type="scientific">Actinoplanes xinjiangensis</name>
    <dbReference type="NCBI Taxonomy" id="512350"/>
    <lineage>
        <taxon>Bacteria</taxon>
        <taxon>Bacillati</taxon>
        <taxon>Actinomycetota</taxon>
        <taxon>Actinomycetes</taxon>
        <taxon>Micromonosporales</taxon>
        <taxon>Micromonosporaceae</taxon>
        <taxon>Actinoplanes</taxon>
    </lineage>
</organism>
<accession>A0A316FP68</accession>
<keyword evidence="2" id="KW-1185">Reference proteome</keyword>
<comment type="caution">
    <text evidence="1">The sequence shown here is derived from an EMBL/GenBank/DDBJ whole genome shotgun (WGS) entry which is preliminary data.</text>
</comment>
<name>A0A316FP68_9ACTN</name>
<reference evidence="1 2" key="1">
    <citation type="submission" date="2018-05" db="EMBL/GenBank/DDBJ databases">
        <title>Genomic Encyclopedia of Archaeal and Bacterial Type Strains, Phase II (KMG-II): from individual species to whole genera.</title>
        <authorList>
            <person name="Goeker M."/>
        </authorList>
    </citation>
    <scope>NUCLEOTIDE SEQUENCE [LARGE SCALE GENOMIC DNA]</scope>
    <source>
        <strain evidence="1 2">DSM 45184</strain>
    </source>
</reference>
<evidence type="ECO:0000313" key="2">
    <source>
        <dbReference type="Proteomes" id="UP000245697"/>
    </source>
</evidence>
<dbReference type="Proteomes" id="UP000245697">
    <property type="component" value="Unassembled WGS sequence"/>
</dbReference>
<dbReference type="AlphaFoldDB" id="A0A316FP68"/>